<name>A0A7W7VFW5_9PSEU</name>
<dbReference type="EMBL" id="JACHJQ010000005">
    <property type="protein sequence ID" value="MBB4908817.1"/>
    <property type="molecule type" value="Genomic_DNA"/>
</dbReference>
<keyword evidence="3" id="KW-0276">Fatty acid metabolism</keyword>
<gene>
    <name evidence="8" type="ORF">FHR82_005070</name>
</gene>
<evidence type="ECO:0000256" key="1">
    <source>
        <dbReference type="ARBA" id="ARBA00006432"/>
    </source>
</evidence>
<dbReference type="Gene3D" id="3.40.50.12780">
    <property type="entry name" value="N-terminal domain of ligase-like"/>
    <property type="match status" value="1"/>
</dbReference>
<dbReference type="PANTHER" id="PTHR43272:SF32">
    <property type="entry name" value="AMP-DEPENDENT SYNTHETASE_LIGASE DOMAIN-CONTAINING PROTEIN"/>
    <property type="match status" value="1"/>
</dbReference>
<dbReference type="AlphaFoldDB" id="A0A7W7VFW5"/>
<dbReference type="InterPro" id="IPR042099">
    <property type="entry name" value="ANL_N_sf"/>
</dbReference>
<keyword evidence="9" id="KW-1185">Reference proteome</keyword>
<comment type="similarity">
    <text evidence="1">Belongs to the ATP-dependent AMP-binding enzyme family.</text>
</comment>
<organism evidence="8 9">
    <name type="scientific">Actinophytocola algeriensis</name>
    <dbReference type="NCBI Taxonomy" id="1768010"/>
    <lineage>
        <taxon>Bacteria</taxon>
        <taxon>Bacillati</taxon>
        <taxon>Actinomycetota</taxon>
        <taxon>Actinomycetes</taxon>
        <taxon>Pseudonocardiales</taxon>
        <taxon>Pseudonocardiaceae</taxon>
    </lineage>
</organism>
<evidence type="ECO:0000256" key="3">
    <source>
        <dbReference type="ARBA" id="ARBA00022832"/>
    </source>
</evidence>
<proteinExistence type="inferred from homology"/>
<evidence type="ECO:0000313" key="8">
    <source>
        <dbReference type="EMBL" id="MBB4908817.1"/>
    </source>
</evidence>
<dbReference type="SUPFAM" id="SSF56801">
    <property type="entry name" value="Acetyl-CoA synthetase-like"/>
    <property type="match status" value="1"/>
</dbReference>
<keyword evidence="2 8" id="KW-0436">Ligase</keyword>
<dbReference type="PANTHER" id="PTHR43272">
    <property type="entry name" value="LONG-CHAIN-FATTY-ACID--COA LIGASE"/>
    <property type="match status" value="1"/>
</dbReference>
<evidence type="ECO:0000256" key="4">
    <source>
        <dbReference type="ARBA" id="ARBA00023098"/>
    </source>
</evidence>
<dbReference type="Gene3D" id="3.30.300.30">
    <property type="match status" value="1"/>
</dbReference>
<dbReference type="PROSITE" id="PS00455">
    <property type="entry name" value="AMP_BINDING"/>
    <property type="match status" value="1"/>
</dbReference>
<evidence type="ECO:0000256" key="5">
    <source>
        <dbReference type="ARBA" id="ARBA00024484"/>
    </source>
</evidence>
<dbReference type="RefSeq" id="WP_184812917.1">
    <property type="nucleotide sequence ID" value="NZ_JACHJQ010000005.1"/>
</dbReference>
<accession>A0A7W7VFW5</accession>
<protein>
    <recommendedName>
        <fullName evidence="6">Acyl-CoA synthetase</fullName>
    </recommendedName>
</protein>
<feature type="domain" description="AMP-dependent synthetase/ligase" evidence="7">
    <location>
        <begin position="21"/>
        <end position="437"/>
    </location>
</feature>
<dbReference type="InterPro" id="IPR000873">
    <property type="entry name" value="AMP-dep_synth/lig_dom"/>
</dbReference>
<dbReference type="GO" id="GO:0016020">
    <property type="term" value="C:membrane"/>
    <property type="evidence" value="ECO:0007669"/>
    <property type="project" value="TreeGrafter"/>
</dbReference>
<evidence type="ECO:0000259" key="7">
    <source>
        <dbReference type="Pfam" id="PF00501"/>
    </source>
</evidence>
<comment type="catalytic activity">
    <reaction evidence="5">
        <text>a long-chain fatty acid + ATP + CoA = a long-chain fatty acyl-CoA + AMP + diphosphate</text>
        <dbReference type="Rhea" id="RHEA:15421"/>
        <dbReference type="ChEBI" id="CHEBI:30616"/>
        <dbReference type="ChEBI" id="CHEBI:33019"/>
        <dbReference type="ChEBI" id="CHEBI:57287"/>
        <dbReference type="ChEBI" id="CHEBI:57560"/>
        <dbReference type="ChEBI" id="CHEBI:83139"/>
        <dbReference type="ChEBI" id="CHEBI:456215"/>
        <dbReference type="EC" id="6.2.1.3"/>
    </reaction>
    <physiologicalReaction direction="left-to-right" evidence="5">
        <dbReference type="Rhea" id="RHEA:15422"/>
    </physiologicalReaction>
</comment>
<evidence type="ECO:0000256" key="6">
    <source>
        <dbReference type="ARBA" id="ARBA00032875"/>
    </source>
</evidence>
<evidence type="ECO:0000313" key="9">
    <source>
        <dbReference type="Proteomes" id="UP000520767"/>
    </source>
</evidence>
<dbReference type="InterPro" id="IPR045851">
    <property type="entry name" value="AMP-bd_C_sf"/>
</dbReference>
<dbReference type="Proteomes" id="UP000520767">
    <property type="component" value="Unassembled WGS sequence"/>
</dbReference>
<keyword evidence="4" id="KW-0443">Lipid metabolism</keyword>
<dbReference type="Pfam" id="PF00501">
    <property type="entry name" value="AMP-binding"/>
    <property type="match status" value="1"/>
</dbReference>
<sequence>MTIEEDCARAVDGLTIPVLLHRNATEFGTLPALTTVDGPEAVTLTWAQLHAEVAAVTCGLDKLGLRPGDRMLIMMSARTEHWIVDLAAVHLGAVPCTAYQTLSPDQLRYLGRHSKAPVIVLEGAEELARWRPILDDLPDLRTVLVLDEDTVPDGDSRFHRLSDVVAAGRAAYETSRQAFTDLWHAVSSGQPVTLLYTSGTTGDPKGVLLSHSNVIYQAAALEAMVPTPAHAPSVSYLPLAHIAERVLGIYVPVFRAGHVHICADASRLVAALCRVRPASFFGVPRVWEKMVAALQAITALLPDDQRVAFERAHALTLDAYRSRARGLPVDEGLAAEVAELDQSVLQPVRAMLGLDELIWPGSGAAPIPVDTLYYLAGVGIEVLEVWGMTETTGTATINTPRRFRPGTVGLPHVGMRVKLADDGEILVGGPLVCLGYLQPDGTVTDQVDVDGLLATGDVGSLDADGFLTITDRKKELIITSSGKNISPARIEGMLRTHPLVGHAAAIGDRRPYVTALIALDEEAAPAWARARGISTDDLAALAGHPAVLAELHKVVTAANERLARAEQVKKYRVLGQPWTPESGELTPTLKLRRRVIAERCADLIDDLYRTEVTANSV</sequence>
<dbReference type="CDD" id="cd05907">
    <property type="entry name" value="VL_LC_FACS_like"/>
    <property type="match status" value="1"/>
</dbReference>
<dbReference type="InterPro" id="IPR020845">
    <property type="entry name" value="AMP-binding_CS"/>
</dbReference>
<dbReference type="GO" id="GO:0004467">
    <property type="term" value="F:long-chain fatty acid-CoA ligase activity"/>
    <property type="evidence" value="ECO:0007669"/>
    <property type="project" value="UniProtKB-EC"/>
</dbReference>
<reference evidence="8 9" key="1">
    <citation type="submission" date="2020-08" db="EMBL/GenBank/DDBJ databases">
        <title>Genomic Encyclopedia of Type Strains, Phase III (KMG-III): the genomes of soil and plant-associated and newly described type strains.</title>
        <authorList>
            <person name="Whitman W."/>
        </authorList>
    </citation>
    <scope>NUCLEOTIDE SEQUENCE [LARGE SCALE GENOMIC DNA]</scope>
    <source>
        <strain evidence="8 9">CECT 8960</strain>
    </source>
</reference>
<evidence type="ECO:0000256" key="2">
    <source>
        <dbReference type="ARBA" id="ARBA00022598"/>
    </source>
</evidence>
<dbReference type="Pfam" id="PF23562">
    <property type="entry name" value="AMP-binding_C_3"/>
    <property type="match status" value="1"/>
</dbReference>
<comment type="caution">
    <text evidence="8">The sequence shown here is derived from an EMBL/GenBank/DDBJ whole genome shotgun (WGS) entry which is preliminary data.</text>
</comment>